<evidence type="ECO:0000256" key="2">
    <source>
        <dbReference type="ARBA" id="ARBA00022618"/>
    </source>
</evidence>
<dbReference type="Gene3D" id="1.20.1060.20">
    <property type="match status" value="1"/>
</dbReference>
<feature type="region of interest" description="Disordered" evidence="9">
    <location>
        <begin position="2528"/>
        <end position="2552"/>
    </location>
</feature>
<dbReference type="EMBL" id="JBBXMP010000090">
    <property type="protein sequence ID" value="KAL0063003.1"/>
    <property type="molecule type" value="Genomic_DNA"/>
</dbReference>
<comment type="caution">
    <text evidence="11">The sequence shown here is derived from an EMBL/GenBank/DDBJ whole genome shotgun (WGS) entry which is preliminary data.</text>
</comment>
<dbReference type="InterPro" id="IPR002110">
    <property type="entry name" value="Ankyrin_rpt"/>
</dbReference>
<evidence type="ECO:0000313" key="11">
    <source>
        <dbReference type="EMBL" id="KAL0063003.1"/>
    </source>
</evidence>
<evidence type="ECO:0000256" key="9">
    <source>
        <dbReference type="SAM" id="MobiDB-lite"/>
    </source>
</evidence>
<dbReference type="SUPFAM" id="SSF48403">
    <property type="entry name" value="Ankyrin repeat"/>
    <property type="match status" value="2"/>
</dbReference>
<dbReference type="Gene3D" id="3.30.70.1620">
    <property type="match status" value="1"/>
</dbReference>
<feature type="coiled-coil region" evidence="8">
    <location>
        <begin position="414"/>
        <end position="504"/>
    </location>
</feature>
<dbReference type="CDD" id="cd03272">
    <property type="entry name" value="ABC_SMC3_euk"/>
    <property type="match status" value="1"/>
</dbReference>
<reference evidence="11 12" key="1">
    <citation type="submission" date="2024-05" db="EMBL/GenBank/DDBJ databases">
        <title>A draft genome resource for the thread blight pathogen Marasmius tenuissimus strain MS-2.</title>
        <authorList>
            <person name="Yulfo-Soto G.E."/>
            <person name="Baruah I.K."/>
            <person name="Amoako-Attah I."/>
            <person name="Bukari Y."/>
            <person name="Meinhardt L.W."/>
            <person name="Bailey B.A."/>
            <person name="Cohen S.P."/>
        </authorList>
    </citation>
    <scope>NUCLEOTIDE SEQUENCE [LARGE SCALE GENOMIC DNA]</scope>
    <source>
        <strain evidence="11 12">MS-2</strain>
    </source>
</reference>
<feature type="coiled-coil region" evidence="8">
    <location>
        <begin position="710"/>
        <end position="772"/>
    </location>
</feature>
<keyword evidence="3" id="KW-0498">Mitosis</keyword>
<keyword evidence="6" id="KW-0131">Cell cycle</keyword>
<feature type="region of interest" description="Disordered" evidence="9">
    <location>
        <begin position="1798"/>
        <end position="1863"/>
    </location>
</feature>
<comment type="similarity">
    <text evidence="1">Belongs to the SMC family. SMC3 subfamily.</text>
</comment>
<evidence type="ECO:0000259" key="10">
    <source>
        <dbReference type="SMART" id="SM00968"/>
    </source>
</evidence>
<evidence type="ECO:0000256" key="6">
    <source>
        <dbReference type="ARBA" id="ARBA00023306"/>
    </source>
</evidence>
<dbReference type="Proteomes" id="UP001437256">
    <property type="component" value="Unassembled WGS sequence"/>
</dbReference>
<feature type="repeat" description="ANK" evidence="7">
    <location>
        <begin position="1744"/>
        <end position="1768"/>
    </location>
</feature>
<dbReference type="Gene3D" id="3.40.50.300">
    <property type="entry name" value="P-loop containing nucleotide triphosphate hydrolases"/>
    <property type="match status" value="2"/>
</dbReference>
<organism evidence="11 12">
    <name type="scientific">Marasmius tenuissimus</name>
    <dbReference type="NCBI Taxonomy" id="585030"/>
    <lineage>
        <taxon>Eukaryota</taxon>
        <taxon>Fungi</taxon>
        <taxon>Dikarya</taxon>
        <taxon>Basidiomycota</taxon>
        <taxon>Agaricomycotina</taxon>
        <taxon>Agaricomycetes</taxon>
        <taxon>Agaricomycetidae</taxon>
        <taxon>Agaricales</taxon>
        <taxon>Marasmiineae</taxon>
        <taxon>Marasmiaceae</taxon>
        <taxon>Marasmius</taxon>
    </lineage>
</organism>
<evidence type="ECO:0000256" key="5">
    <source>
        <dbReference type="ARBA" id="ARBA00023242"/>
    </source>
</evidence>
<proteinExistence type="inferred from homology"/>
<feature type="coiled-coil region" evidence="8">
    <location>
        <begin position="968"/>
        <end position="1016"/>
    </location>
</feature>
<keyword evidence="5" id="KW-0539">Nucleus</keyword>
<dbReference type="InterPro" id="IPR010935">
    <property type="entry name" value="SMC_hinge"/>
</dbReference>
<keyword evidence="2" id="KW-0132">Cell division</keyword>
<dbReference type="PROSITE" id="PS50297">
    <property type="entry name" value="ANK_REP_REGION"/>
    <property type="match status" value="2"/>
</dbReference>
<keyword evidence="12" id="KW-1185">Reference proteome</keyword>
<dbReference type="InterPro" id="IPR027417">
    <property type="entry name" value="P-loop_NTPase"/>
</dbReference>
<feature type="domain" description="SMC hinge" evidence="10">
    <location>
        <begin position="523"/>
        <end position="636"/>
    </location>
</feature>
<feature type="coiled-coil region" evidence="8">
    <location>
        <begin position="194"/>
        <end position="330"/>
    </location>
</feature>
<evidence type="ECO:0000256" key="3">
    <source>
        <dbReference type="ARBA" id="ARBA00022776"/>
    </source>
</evidence>
<dbReference type="Gene3D" id="1.25.40.20">
    <property type="entry name" value="Ankyrin repeat-containing domain"/>
    <property type="match status" value="3"/>
</dbReference>
<feature type="compositionally biased region" description="Acidic residues" evidence="9">
    <location>
        <begin position="1804"/>
        <end position="1830"/>
    </location>
</feature>
<feature type="coiled-coil region" evidence="8">
    <location>
        <begin position="825"/>
        <end position="899"/>
    </location>
</feature>
<dbReference type="Pfam" id="PF12796">
    <property type="entry name" value="Ank_2"/>
    <property type="match status" value="2"/>
</dbReference>
<feature type="coiled-coil region" evidence="8">
    <location>
        <begin position="2923"/>
        <end position="2954"/>
    </location>
</feature>
<dbReference type="SUPFAM" id="SSF75553">
    <property type="entry name" value="Smc hinge domain"/>
    <property type="match status" value="1"/>
</dbReference>
<sequence length="3054" mass="346345">MHIKTLTIQGFKSYRDQAQIESFSPRHNVVVGRNGSGKSNFFAAIRFVLSDAYTSMSQEERQSLLHEGVSTTTTLSAYVEIIFDNSDNRFPTGNDEVIIRRTIGLKKDEYSLDKKSTSKADVMNMLESAGFSKSNPYYIVPQGRITALTNAKDHERLALLKEVAGTKVYEQRRTESLKIMAETDAKRTKISELLDYIESRLGELEEEKEELKEFQEKDKERRCLEYALYQRELVEVGEALEEIEEDRRTEVHGANVRREKFNEREKEIQDLEKQISETRHSQEALNITKQVTKSELTDMIRSRTALKCIVDDLQNAGLRAGSKREELEKELNTITQDITKRVSDLDALLPDWESVRVEESTERRRLDEASARLSALFAKQGRVTKFRTKAERDTFLKQEIRSMQSHMNAQKSALDVTRNELEGARRSKLEIEQQIAGVHEKIEDGRRKVAELAQQVGMLREQHAELVEERKDKWREDTKLESLVGRATEELRNAERALAGMMDKDTGTGLRAVDKIAERYRLDGVYGPLYRLFDVTDQKFNIAVELTAGNSLFHVVVDSDETASKVLEVMLKERTGRVTFMPLNRLKPKNPPVPNMTDAIPLLEKLRFDPTHTKAFQQVFGKTCVCRDLTIAAAYVKSHGINTITLDGDKVDRKGALTGGYHDIRRSRIGAIKEVTSWRAKHEEESRKSRETKDAISQLDQRITQLSGQMSVLTAQQNQIREARERLMQEGMMLTKEKERLNERIEKLEKDVQELETEIAELETKITGYQNELKTPLTQGLTAEEEELIESLGREVEKRKKDMVQLAKRKAEVEGKKSSIEIELNERLRRRESELRLKIDALVEHEGEETSADDLDARTKELENLIRIDKESEELANRIQELQKMMEEVQNQQSEDSRNISRQQKTTERYLAKRQMLLGRKEECSRNIRDLGVLPEEAFERYTNEKLDRLVKKLHAVNEGLKKFAHVNKKAFEQYNNFTKQRDQLLQRREDLDKSAKSIEDLVDVLDQRKDEAIERTFKQVASNFEEVFEKLVPAGRGRLIIQRRVDQDEADEEMEETQATSVDNYTGISIKELNGLAQVSFNSKVDEGLRIQQLSGGQKSLVALATVFAIQKCDPAPFYLFDEIDANLDAQYRTAVASMIKDLAATAQFIVTTFRPEMLFTADKFYGVLFNNQKISSIRPIKREEAMEFVDQRVQSLPKGPGISLDDVLQASLNEEAELRKLFATDRQNTRLNDNYVGLVDVYDAPDDIRTTRARVVKDEEDALSAKYVMPLLEDGRRKEGEPWMVSDVDEFKKNWSVFTEGSLSQLLDWNNIVAAGGAVLACLTLLPESAKASKRAMRKYYHTSAYPTSDVDLFLYGMTPEEAEVKITKIYEAVRDSVPWDVICVRTKHTVSIHSQYPYRSIQIVLRLYGSPAEILAGFDIDSACFAYDGSRVWGNPRSIVAMMRQCNTVDMSRRSPSYEVRLAKYSSRSFEVYVPTLNRAEIDPTIYERSITQIKGLARLLVFEKIKDADSRYQFLKSRRALRGRPDKLNRYARRKKQWKGDLKANMAIGGLEMNGYDVVSLHIPYGPGWNAKRIEKLVYQTDLGMNSPFNPKNKDRRLHRHPAFFGTGEECLADCCEHCPGPVDEDERRLQNDEDGQYVRGRISFIEEDPGRQSITGSFRPIDVGEWSEQVYIGPTEKFFEAIVTGNLAAVAKMIEEGIDVTRRDHVGRMPLHVAIMAKQDEIACQLIDHGARITSRLAGGRTALHLAAKMDMAGVVRKLLERSNINKELLEKESKSKGGENKDGDVAMKDVVAERPSSEDDWSSDDDGVVSMDEDAADDDEDIGGEDTHGEKDSDDYDDNSIGEDEKGPPQSPEPDELLEDKIDEPDVFDINAPDWDFVLTPLDYAVLFASLPVIDALLDQEEMDLSRATQAKYSSPRALVPLTVAMYRQDEAEAMKIIERLVAAGASSSTADDELVTILSKFVQAKKTQLVLTLLRVDPNAVSVVNFPAVDGGYDRRATFPLNYAISSENYAMVAVLLAHGAKLVFDENDVAEALALKSQGSTSRYSYDWTPENHLDMTTSLVENALSIHSDLVQLLVSLGAAVDVATTKARQRHVWKQDAMSLLDWVQFCITKVDEARVPELGKKQVNSKDEEKRSKVDSWKSYCASYLHMLNHYIEESPKQPEEEKKIRKDEETRTVSTQVKAYLTDMERLLVSRKAKSYDDLYPDDADKPEQCRARPLRAPASESLDTSASGIKYRTIGAQEYGRGKPVPLTQVGQYKELFEACWKGDNATIQRLCLPPEGSNTEQSPIQITAEVGRPEEYLGETGPSLLLLASRGVDHADSVSSGLTTLSVAVAQRHWETARLIFTISAAQFKPDEKEKQFKFNLGTLFPLLLKLVPSHYMPLYRTSEGFHEDDSEDGSDLGSIASDDTVRKAPLDFVDVAKRSSRVRSQVAPSKMLHDIRYSWRHSDGARRDSKNLIAAAVEQGNLHAFISILSLYKLSDPPLTLTGRELDQLLEDLITSDKPELLHEFIRRTGHGVTVNRKSSAKEGEDGGHEEEEAQVVNDKNKVYYGLNIHGKKRKDLAGKNDPNDNHDEDQVTSPLVWYAARYGSLAILDYLKSERPLEAYRHYSMHNTDPLAISLRQTTDLDKVLPQWLGWTINSIGESPLSAALIYPNLPVVKRLFALDPKLMSMALKQDIKFIGFNLLMFAVHCGCTIKMVDYLLSNGLSPTQVDTRGWNIYHIIANHGSFLLFQHFLEKLPRDASQTLLGQQSKNHLDTPLHIATENNRRDLVEAIVNFDTSSILIRNIKGSLPLHTAVLNGCPEITKMLLHASPIEGLHSENGVGDTPLEIATSRYLPCLIKNVKGYSSTVSSSALYAIPTRHDVEKLEKDVPELRKTIAALIEDRKLTKDSYLEKELSAFARYLETQIASAKPDYEAKKKRKAEEAEKARREEEEEVKKARDCDTCPGVLYLDYLSYPGSCEYPSPEETYQYVKEAVRARPGERKLVRLVDVRKSVMGDLSKVESKKQEEARLRKLDISFLAANRPLTARWFEESDPGNDVEV</sequence>
<feature type="compositionally biased region" description="Acidic residues" evidence="9">
    <location>
        <begin position="1838"/>
        <end position="1848"/>
    </location>
</feature>
<name>A0ABR2ZQI7_9AGAR</name>
<keyword evidence="7" id="KW-0040">ANK repeat</keyword>
<dbReference type="PROSITE" id="PS50088">
    <property type="entry name" value="ANK_REPEAT"/>
    <property type="match status" value="2"/>
</dbReference>
<dbReference type="SUPFAM" id="SSF52540">
    <property type="entry name" value="P-loop containing nucleoside triphosphate hydrolases"/>
    <property type="match status" value="2"/>
</dbReference>
<evidence type="ECO:0000256" key="4">
    <source>
        <dbReference type="ARBA" id="ARBA00023054"/>
    </source>
</evidence>
<evidence type="ECO:0000313" key="12">
    <source>
        <dbReference type="Proteomes" id="UP001437256"/>
    </source>
</evidence>
<protein>
    <recommendedName>
        <fullName evidence="10">SMC hinge domain-containing protein</fullName>
    </recommendedName>
</protein>
<gene>
    <name evidence="11" type="ORF">AAF712_010134</name>
</gene>
<accession>A0ABR2ZQI7</accession>
<keyword evidence="4 8" id="KW-0175">Coiled coil</keyword>
<evidence type="ECO:0000256" key="7">
    <source>
        <dbReference type="PROSITE-ProRule" id="PRU00023"/>
    </source>
</evidence>
<dbReference type="SMART" id="SM00248">
    <property type="entry name" value="ANK"/>
    <property type="match status" value="10"/>
</dbReference>
<dbReference type="Pfam" id="PF06470">
    <property type="entry name" value="SMC_hinge"/>
    <property type="match status" value="1"/>
</dbReference>
<feature type="repeat" description="ANK" evidence="7">
    <location>
        <begin position="1711"/>
        <end position="1743"/>
    </location>
</feature>
<dbReference type="SMART" id="SM00968">
    <property type="entry name" value="SMC_hinge"/>
    <property type="match status" value="1"/>
</dbReference>
<dbReference type="InterPro" id="IPR003395">
    <property type="entry name" value="RecF/RecN/SMC_N"/>
</dbReference>
<dbReference type="InterPro" id="IPR041741">
    <property type="entry name" value="SMC3_ABC_euk"/>
</dbReference>
<dbReference type="InterPro" id="IPR036277">
    <property type="entry name" value="SMC_hinge_sf"/>
</dbReference>
<evidence type="ECO:0000256" key="8">
    <source>
        <dbReference type="SAM" id="Coils"/>
    </source>
</evidence>
<dbReference type="Pfam" id="PF02463">
    <property type="entry name" value="SMC_N"/>
    <property type="match status" value="1"/>
</dbReference>
<dbReference type="InterPro" id="IPR036770">
    <property type="entry name" value="Ankyrin_rpt-contain_sf"/>
</dbReference>
<dbReference type="PANTHER" id="PTHR43977">
    <property type="entry name" value="STRUCTURAL MAINTENANCE OF CHROMOSOMES PROTEIN 3"/>
    <property type="match status" value="1"/>
</dbReference>
<evidence type="ECO:0000256" key="1">
    <source>
        <dbReference type="ARBA" id="ARBA00005917"/>
    </source>
</evidence>